<feature type="region of interest" description="Disordered" evidence="1">
    <location>
        <begin position="1"/>
        <end position="23"/>
    </location>
</feature>
<dbReference type="KEGG" id="sfi:SFUL_5841"/>
<dbReference type="PATRIC" id="fig|1303692.3.peg.5877"/>
<name>N0D0K8_STRMI</name>
<proteinExistence type="predicted"/>
<reference evidence="2 3" key="1">
    <citation type="submission" date="2013-04" db="EMBL/GenBank/DDBJ databases">
        <title>Complete genome sequence of Streptomyces fulvissimus.</title>
        <authorList>
            <person name="Myronovskyi M."/>
            <person name="Tokovenko B."/>
            <person name="Manderscheid N."/>
            <person name="Petzke L."/>
            <person name="Luzhetskyy A."/>
        </authorList>
    </citation>
    <scope>NUCLEOTIDE SEQUENCE [LARGE SCALE GENOMIC DNA]</scope>
    <source>
        <strain evidence="2 3">DSM 40593</strain>
    </source>
</reference>
<feature type="region of interest" description="Disordered" evidence="1">
    <location>
        <begin position="54"/>
        <end position="76"/>
    </location>
</feature>
<sequence length="108" mass="10875">MTSRPPLPRRTPQSAALNSGPAKVKEALDARDALATALTRAGIQLPAMDVRTPWADTVPAGDPAAAPGGDGEASERSGEIRYALVHLGVCSAPVAHALATAITNGLAG</sequence>
<evidence type="ECO:0000256" key="1">
    <source>
        <dbReference type="SAM" id="MobiDB-lite"/>
    </source>
</evidence>
<dbReference type="Proteomes" id="UP000013304">
    <property type="component" value="Chromosome"/>
</dbReference>
<dbReference type="EMBL" id="CP005080">
    <property type="protein sequence ID" value="AGK80724.1"/>
    <property type="molecule type" value="Genomic_DNA"/>
</dbReference>
<dbReference type="HOGENOM" id="CLU_160047_0_0_11"/>
<organism evidence="2 3">
    <name type="scientific">Streptomyces microflavus DSM 40593</name>
    <dbReference type="NCBI Taxonomy" id="1303692"/>
    <lineage>
        <taxon>Bacteria</taxon>
        <taxon>Bacillati</taxon>
        <taxon>Actinomycetota</taxon>
        <taxon>Actinomycetes</taxon>
        <taxon>Kitasatosporales</taxon>
        <taxon>Streptomycetaceae</taxon>
        <taxon>Streptomyces</taxon>
    </lineage>
</organism>
<dbReference type="AlphaFoldDB" id="N0D0K8"/>
<dbReference type="OrthoDB" id="4329231at2"/>
<dbReference type="RefSeq" id="WP_015612023.1">
    <property type="nucleotide sequence ID" value="NC_021177.1"/>
</dbReference>
<gene>
    <name evidence="2" type="ORF">SFUL_5841</name>
</gene>
<protein>
    <submittedName>
        <fullName evidence="2">Uncharacterized protein</fullName>
    </submittedName>
</protein>
<dbReference type="eggNOG" id="ENOG5032CFR">
    <property type="taxonomic scope" value="Bacteria"/>
</dbReference>
<accession>N0D0K8</accession>
<evidence type="ECO:0000313" key="3">
    <source>
        <dbReference type="Proteomes" id="UP000013304"/>
    </source>
</evidence>
<evidence type="ECO:0000313" key="2">
    <source>
        <dbReference type="EMBL" id="AGK80724.1"/>
    </source>
</evidence>